<feature type="compositionally biased region" description="Basic and acidic residues" evidence="1">
    <location>
        <begin position="32"/>
        <end position="41"/>
    </location>
</feature>
<dbReference type="EMBL" id="CP043494">
    <property type="protein sequence ID" value="WNG43570.1"/>
    <property type="molecule type" value="Genomic_DNA"/>
</dbReference>
<evidence type="ECO:0000313" key="2">
    <source>
        <dbReference type="EMBL" id="WNG43570.1"/>
    </source>
</evidence>
<name>A0ABY9WIF6_9BACT</name>
<sequence>MKDEKESESSWEESERLGPYELHEQVTQAAPDRGELYRATHETSGATALVLKPTGDEDDKTRPKDWQARCVSSSSPSYLAVEVEHTPWSVSPDRHSAEALVFMFEDLREAVRRMAQHIPTADEPHPRWRLRLALASAAVACALVFALATMSRPPEGPNSESIAALTPMSLEEVPTDTEMPFEGISLIDNRDGGSIEFLARPLPSKPYKGQKRPPCTPRIEVEIMGGCWVPHELKAPCPEALHEYQGKCYTIAVSAQPPPQAIGQ</sequence>
<feature type="compositionally biased region" description="Basic and acidic residues" evidence="1">
    <location>
        <begin position="1"/>
        <end position="24"/>
    </location>
</feature>
<keyword evidence="3" id="KW-1185">Reference proteome</keyword>
<accession>A0ABY9WIF6</accession>
<gene>
    <name evidence="2" type="ORF">F0U60_05215</name>
</gene>
<reference evidence="2 3" key="1">
    <citation type="submission" date="2019-08" db="EMBL/GenBank/DDBJ databases">
        <title>Archangium and Cystobacter genomes.</title>
        <authorList>
            <person name="Chen I.-C.K."/>
            <person name="Wielgoss S."/>
        </authorList>
    </citation>
    <scope>NUCLEOTIDE SEQUENCE [LARGE SCALE GENOMIC DNA]</scope>
    <source>
        <strain evidence="2 3">Cbm 6</strain>
    </source>
</reference>
<dbReference type="RefSeq" id="WP_395814775.1">
    <property type="nucleotide sequence ID" value="NZ_CP043494.1"/>
</dbReference>
<dbReference type="Proteomes" id="UP001611383">
    <property type="component" value="Chromosome"/>
</dbReference>
<feature type="region of interest" description="Disordered" evidence="1">
    <location>
        <begin position="1"/>
        <end position="66"/>
    </location>
</feature>
<organism evidence="2 3">
    <name type="scientific">Archangium minus</name>
    <dbReference type="NCBI Taxonomy" id="83450"/>
    <lineage>
        <taxon>Bacteria</taxon>
        <taxon>Pseudomonadati</taxon>
        <taxon>Myxococcota</taxon>
        <taxon>Myxococcia</taxon>
        <taxon>Myxococcales</taxon>
        <taxon>Cystobacterineae</taxon>
        <taxon>Archangiaceae</taxon>
        <taxon>Archangium</taxon>
    </lineage>
</organism>
<evidence type="ECO:0000313" key="3">
    <source>
        <dbReference type="Proteomes" id="UP001611383"/>
    </source>
</evidence>
<protein>
    <submittedName>
        <fullName evidence="2">Uncharacterized protein</fullName>
    </submittedName>
</protein>
<evidence type="ECO:0000256" key="1">
    <source>
        <dbReference type="SAM" id="MobiDB-lite"/>
    </source>
</evidence>
<proteinExistence type="predicted"/>